<dbReference type="InterPro" id="IPR021109">
    <property type="entry name" value="Peptidase_aspartic_dom_sf"/>
</dbReference>
<dbReference type="AlphaFoldDB" id="A0AAV4HQB1"/>
<name>A0AAV4HQB1_9GAST</name>
<gene>
    <name evidence="2" type="ORF">ElyMa_004513400</name>
</gene>
<proteinExistence type="predicted"/>
<reference evidence="2 3" key="1">
    <citation type="journal article" date="2021" name="Elife">
        <title>Chloroplast acquisition without the gene transfer in kleptoplastic sea slugs, Plakobranchus ocellatus.</title>
        <authorList>
            <person name="Maeda T."/>
            <person name="Takahashi S."/>
            <person name="Yoshida T."/>
            <person name="Shimamura S."/>
            <person name="Takaki Y."/>
            <person name="Nagai Y."/>
            <person name="Toyoda A."/>
            <person name="Suzuki Y."/>
            <person name="Arimoto A."/>
            <person name="Ishii H."/>
            <person name="Satoh N."/>
            <person name="Nishiyama T."/>
            <person name="Hasebe M."/>
            <person name="Maruyama T."/>
            <person name="Minagawa J."/>
            <person name="Obokata J."/>
            <person name="Shigenobu S."/>
        </authorList>
    </citation>
    <scope>NUCLEOTIDE SEQUENCE [LARGE SCALE GENOMIC DNA]</scope>
</reference>
<dbReference type="Gene3D" id="2.40.70.10">
    <property type="entry name" value="Acid Proteases"/>
    <property type="match status" value="1"/>
</dbReference>
<accession>A0AAV4HQB1</accession>
<comment type="caution">
    <text evidence="2">The sequence shown here is derived from an EMBL/GenBank/DDBJ whole genome shotgun (WGS) entry which is preliminary data.</text>
</comment>
<organism evidence="2 3">
    <name type="scientific">Elysia marginata</name>
    <dbReference type="NCBI Taxonomy" id="1093978"/>
    <lineage>
        <taxon>Eukaryota</taxon>
        <taxon>Metazoa</taxon>
        <taxon>Spiralia</taxon>
        <taxon>Lophotrochozoa</taxon>
        <taxon>Mollusca</taxon>
        <taxon>Gastropoda</taxon>
        <taxon>Heterobranchia</taxon>
        <taxon>Euthyneura</taxon>
        <taxon>Panpulmonata</taxon>
        <taxon>Sacoglossa</taxon>
        <taxon>Placobranchoidea</taxon>
        <taxon>Plakobranchidae</taxon>
        <taxon>Elysia</taxon>
    </lineage>
</organism>
<dbReference type="PANTHER" id="PTHR37984:SF8">
    <property type="entry name" value="CCHC-TYPE DOMAIN-CONTAINING PROTEIN"/>
    <property type="match status" value="1"/>
</dbReference>
<feature type="region of interest" description="Disordered" evidence="1">
    <location>
        <begin position="318"/>
        <end position="355"/>
    </location>
</feature>
<dbReference type="EMBL" id="BMAT01009117">
    <property type="protein sequence ID" value="GFR98885.1"/>
    <property type="molecule type" value="Genomic_DNA"/>
</dbReference>
<dbReference type="PANTHER" id="PTHR37984">
    <property type="entry name" value="PROTEIN CBG26694"/>
    <property type="match status" value="1"/>
</dbReference>
<dbReference type="InterPro" id="IPR050951">
    <property type="entry name" value="Retrovirus_Pol_polyprotein"/>
</dbReference>
<evidence type="ECO:0000313" key="2">
    <source>
        <dbReference type="EMBL" id="GFR98885.1"/>
    </source>
</evidence>
<dbReference type="SUPFAM" id="SSF50630">
    <property type="entry name" value="Acid proteases"/>
    <property type="match status" value="1"/>
</dbReference>
<evidence type="ECO:0000313" key="3">
    <source>
        <dbReference type="Proteomes" id="UP000762676"/>
    </source>
</evidence>
<evidence type="ECO:0000256" key="1">
    <source>
        <dbReference type="SAM" id="MobiDB-lite"/>
    </source>
</evidence>
<protein>
    <submittedName>
        <fullName evidence="2">Transposon Ty3-I Gag-Pol polyprotein</fullName>
    </submittedName>
</protein>
<dbReference type="Proteomes" id="UP000762676">
    <property type="component" value="Unassembled WGS sequence"/>
</dbReference>
<dbReference type="Pfam" id="PF13975">
    <property type="entry name" value="gag-asp_proteas"/>
    <property type="match status" value="1"/>
</dbReference>
<keyword evidence="3" id="KW-1185">Reference proteome</keyword>
<sequence length="355" mass="39961">MLTIQGEKRTDELSVRIVTAPRQGSLSYSRSPGTTRPKDPKDCHFCGSRHILQKELCPAWGQTCSKCKGKNHFAIKCKSRIHALQTSAEAYITDDDESFDDAWLAAVSSGSPRSTALLSVNGQEVRFQLDTAADVNTICQKYVRRDQVQPSSQRLIMWNGTKMIPKGETVLQVFNPKTATTHDVRFTVVQNQFTCLLGFETVKRLKFVTINDDKFISKLEISGTLGDLGEAHLSVDPSKKPKQMQCRRIPFALEGKVKSEIGNLNTARHLGPRKGDLSNNDRNYKILGENGMLYTRNRIHIRPKFTLFNNDFEASISSTIPRTSDSEDNPPKATTGQRRSERLKARPQWMKDCVI</sequence>